<keyword evidence="3" id="KW-0238">DNA-binding</keyword>
<name>A0AAN4UN59_9RHOB</name>
<dbReference type="Pfam" id="PF00126">
    <property type="entry name" value="HTH_1"/>
    <property type="match status" value="1"/>
</dbReference>
<feature type="domain" description="HTH lysR-type" evidence="5">
    <location>
        <begin position="7"/>
        <end position="64"/>
    </location>
</feature>
<dbReference type="RefSeq" id="WP_035842746.1">
    <property type="nucleotide sequence ID" value="NZ_BNAB01000001.1"/>
</dbReference>
<evidence type="ECO:0000313" key="9">
    <source>
        <dbReference type="Proteomes" id="UP000634647"/>
    </source>
</evidence>
<dbReference type="PROSITE" id="PS50931">
    <property type="entry name" value="HTH_LYSR"/>
    <property type="match status" value="1"/>
</dbReference>
<reference evidence="6" key="1">
    <citation type="journal article" date="2014" name="Int. J. Syst. Evol. Microbiol.">
        <title>Complete genome sequence of Corynebacterium casei LMG S-19264T (=DSM 44701T), isolated from a smear-ripened cheese.</title>
        <authorList>
            <consortium name="US DOE Joint Genome Institute (JGI-PGF)"/>
            <person name="Walter F."/>
            <person name="Albersmeier A."/>
            <person name="Kalinowski J."/>
            <person name="Ruckert C."/>
        </authorList>
    </citation>
    <scope>NUCLEOTIDE SEQUENCE</scope>
    <source>
        <strain evidence="6">CGMCC 1.10859</strain>
    </source>
</reference>
<evidence type="ECO:0000313" key="6">
    <source>
        <dbReference type="EMBL" id="GHD98214.1"/>
    </source>
</evidence>
<keyword evidence="2" id="KW-0805">Transcription regulation</keyword>
<dbReference type="PRINTS" id="PR00039">
    <property type="entry name" value="HTHLYSR"/>
</dbReference>
<dbReference type="InterPro" id="IPR058163">
    <property type="entry name" value="LysR-type_TF_proteobact-type"/>
</dbReference>
<dbReference type="Gene3D" id="1.10.10.10">
    <property type="entry name" value="Winged helix-like DNA-binding domain superfamily/Winged helix DNA-binding domain"/>
    <property type="match status" value="1"/>
</dbReference>
<evidence type="ECO:0000313" key="7">
    <source>
        <dbReference type="EMBL" id="SDW51555.1"/>
    </source>
</evidence>
<comment type="similarity">
    <text evidence="1">Belongs to the LysR transcriptional regulatory family.</text>
</comment>
<reference evidence="6" key="3">
    <citation type="submission" date="2023-06" db="EMBL/GenBank/DDBJ databases">
        <authorList>
            <person name="Sun Q."/>
            <person name="Zhou Y."/>
        </authorList>
    </citation>
    <scope>NUCLEOTIDE SEQUENCE</scope>
    <source>
        <strain evidence="6">CGMCC 1.10859</strain>
    </source>
</reference>
<organism evidence="6 9">
    <name type="scientific">Allgaiera indica</name>
    <dbReference type="NCBI Taxonomy" id="765699"/>
    <lineage>
        <taxon>Bacteria</taxon>
        <taxon>Pseudomonadati</taxon>
        <taxon>Pseudomonadota</taxon>
        <taxon>Alphaproteobacteria</taxon>
        <taxon>Rhodobacterales</taxon>
        <taxon>Paracoccaceae</taxon>
        <taxon>Allgaiera</taxon>
    </lineage>
</organism>
<dbReference type="InterPro" id="IPR000847">
    <property type="entry name" value="LysR_HTH_N"/>
</dbReference>
<keyword evidence="8" id="KW-1185">Reference proteome</keyword>
<protein>
    <submittedName>
        <fullName evidence="6">LysR family transcriptional regulator</fullName>
    </submittedName>
    <submittedName>
        <fullName evidence="7">Transcriptional regulator, LysR family</fullName>
    </submittedName>
</protein>
<dbReference type="InterPro" id="IPR005119">
    <property type="entry name" value="LysR_subst-bd"/>
</dbReference>
<accession>A0AAN4UN59</accession>
<gene>
    <name evidence="6" type="ORF">GCM10008024_00830</name>
    <name evidence="7" type="ORF">SAMN05444006_104134</name>
</gene>
<dbReference type="PANTHER" id="PTHR30537">
    <property type="entry name" value="HTH-TYPE TRANSCRIPTIONAL REGULATOR"/>
    <property type="match status" value="1"/>
</dbReference>
<dbReference type="PANTHER" id="PTHR30537:SF3">
    <property type="entry name" value="TRANSCRIPTIONAL REGULATORY PROTEIN"/>
    <property type="match status" value="1"/>
</dbReference>
<comment type="caution">
    <text evidence="6">The sequence shown here is derived from an EMBL/GenBank/DDBJ whole genome shotgun (WGS) entry which is preliminary data.</text>
</comment>
<evidence type="ECO:0000256" key="2">
    <source>
        <dbReference type="ARBA" id="ARBA00023015"/>
    </source>
</evidence>
<evidence type="ECO:0000313" key="8">
    <source>
        <dbReference type="Proteomes" id="UP000199541"/>
    </source>
</evidence>
<reference evidence="7 8" key="2">
    <citation type="submission" date="2016-10" db="EMBL/GenBank/DDBJ databases">
        <authorList>
            <person name="Varghese N."/>
            <person name="Submissions S."/>
        </authorList>
    </citation>
    <scope>NUCLEOTIDE SEQUENCE [LARGE SCALE GENOMIC DNA]</scope>
    <source>
        <strain evidence="7 8">DSM 24802</strain>
    </source>
</reference>
<dbReference type="GO" id="GO:0006351">
    <property type="term" value="P:DNA-templated transcription"/>
    <property type="evidence" value="ECO:0007669"/>
    <property type="project" value="TreeGrafter"/>
</dbReference>
<dbReference type="SUPFAM" id="SSF46785">
    <property type="entry name" value="Winged helix' DNA-binding domain"/>
    <property type="match status" value="1"/>
</dbReference>
<dbReference type="InterPro" id="IPR036390">
    <property type="entry name" value="WH_DNA-bd_sf"/>
</dbReference>
<evidence type="ECO:0000256" key="3">
    <source>
        <dbReference type="ARBA" id="ARBA00023125"/>
    </source>
</evidence>
<dbReference type="GO" id="GO:0043565">
    <property type="term" value="F:sequence-specific DNA binding"/>
    <property type="evidence" value="ECO:0007669"/>
    <property type="project" value="TreeGrafter"/>
</dbReference>
<dbReference type="FunFam" id="1.10.10.10:FF:000001">
    <property type="entry name" value="LysR family transcriptional regulator"/>
    <property type="match status" value="1"/>
</dbReference>
<evidence type="ECO:0000256" key="4">
    <source>
        <dbReference type="ARBA" id="ARBA00023163"/>
    </source>
</evidence>
<dbReference type="Gene3D" id="3.40.190.290">
    <property type="match status" value="1"/>
</dbReference>
<dbReference type="EMBL" id="BNAB01000001">
    <property type="protein sequence ID" value="GHD98214.1"/>
    <property type="molecule type" value="Genomic_DNA"/>
</dbReference>
<dbReference type="InterPro" id="IPR036388">
    <property type="entry name" value="WH-like_DNA-bd_sf"/>
</dbReference>
<dbReference type="GO" id="GO:0003700">
    <property type="term" value="F:DNA-binding transcription factor activity"/>
    <property type="evidence" value="ECO:0007669"/>
    <property type="project" value="InterPro"/>
</dbReference>
<keyword evidence="4" id="KW-0804">Transcription</keyword>
<proteinExistence type="inferred from homology"/>
<dbReference type="EMBL" id="FNOB01000004">
    <property type="protein sequence ID" value="SDW51555.1"/>
    <property type="molecule type" value="Genomic_DNA"/>
</dbReference>
<sequence length="298" mass="32629">MNNYDKLDWSLIQVLLAVAEAGSLSGAARELGLSQPTLGRQVKAAEEALGVPLFQRHARGLRLTDAGAALIGPARQMQAAAARLQLAAASRQEGEGGTVRITASAVVAHYLLPRILARIRLLEPQIALELHPTDRSENLLFGDADIAIRMYRPEQLDLIAQNLGSLGIGLFAADSYLSRNGTPETEQELMAHDWIGYDRSDLILRGMRQMGWQVERSFFATRCDDQAAYWRLVEAGCGIGIGPIRVARASHAVHRILPELKIPPLPIWLAAPEALRRSARLRRIWDLLAEGLGMVADA</sequence>
<evidence type="ECO:0000259" key="5">
    <source>
        <dbReference type="PROSITE" id="PS50931"/>
    </source>
</evidence>
<dbReference type="Proteomes" id="UP000199541">
    <property type="component" value="Unassembled WGS sequence"/>
</dbReference>
<dbReference type="Pfam" id="PF03466">
    <property type="entry name" value="LysR_substrate"/>
    <property type="match status" value="1"/>
</dbReference>
<evidence type="ECO:0000256" key="1">
    <source>
        <dbReference type="ARBA" id="ARBA00009437"/>
    </source>
</evidence>
<dbReference type="AlphaFoldDB" id="A0AAN4UN59"/>
<dbReference type="Proteomes" id="UP000634647">
    <property type="component" value="Unassembled WGS sequence"/>
</dbReference>
<dbReference type="SUPFAM" id="SSF53850">
    <property type="entry name" value="Periplasmic binding protein-like II"/>
    <property type="match status" value="1"/>
</dbReference>